<dbReference type="SUPFAM" id="SSF53167">
    <property type="entry name" value="Purine and uridine phosphorylases"/>
    <property type="match status" value="1"/>
</dbReference>
<dbReference type="InterPro" id="IPR053137">
    <property type="entry name" value="NLR-like"/>
</dbReference>
<proteinExistence type="predicted"/>
<name>A0A1T3C5Z2_9HYPO</name>
<dbReference type="PANTHER" id="PTHR46082:SF11">
    <property type="entry name" value="AAA+ ATPASE DOMAIN-CONTAINING PROTEIN-RELATED"/>
    <property type="match status" value="1"/>
</dbReference>
<dbReference type="Gene3D" id="3.40.50.1580">
    <property type="entry name" value="Nucleoside phosphorylase domain"/>
    <property type="match status" value="1"/>
</dbReference>
<dbReference type="SUPFAM" id="SSF48403">
    <property type="entry name" value="Ankyrin repeat"/>
    <property type="match status" value="1"/>
</dbReference>
<feature type="domain" description="Nephrocystin 3-like N-terminal" evidence="4">
    <location>
        <begin position="399"/>
        <end position="564"/>
    </location>
</feature>
<dbReference type="Gene3D" id="1.25.40.20">
    <property type="entry name" value="Ankyrin repeat-containing domain"/>
    <property type="match status" value="2"/>
</dbReference>
<evidence type="ECO:0000256" key="2">
    <source>
        <dbReference type="PROSITE-ProRule" id="PRU00023"/>
    </source>
</evidence>
<feature type="repeat" description="ANK" evidence="2">
    <location>
        <begin position="938"/>
        <end position="970"/>
    </location>
</feature>
<protein>
    <submittedName>
        <fullName evidence="5">Uncharacterized protein</fullName>
    </submittedName>
</protein>
<dbReference type="Proteomes" id="UP000191004">
    <property type="component" value="Unassembled WGS sequence"/>
</dbReference>
<reference evidence="5 6" key="1">
    <citation type="submission" date="2016-04" db="EMBL/GenBank/DDBJ databases">
        <title>Multiple horizontal gene transfer events from other fungi enriched the ability of the initially mycotrophic fungus Trichoderma (Ascomycota) to feed on dead plant biomass.</title>
        <authorList>
            <person name="Atanasova L."/>
            <person name="Chenthamara K."/>
            <person name="Zhang J."/>
            <person name="Grujic M."/>
            <person name="Henrissat B."/>
            <person name="Kuo A."/>
            <person name="Aertz A."/>
            <person name="Salamov A."/>
            <person name="Lipzen A."/>
            <person name="Labutti K."/>
            <person name="Barry K."/>
            <person name="Miao Y."/>
            <person name="Rahimi M.J."/>
            <person name="Shen Q."/>
            <person name="Grigoriev I.V."/>
            <person name="Kubicek C.P."/>
            <person name="Druzhinina I.S."/>
        </authorList>
    </citation>
    <scope>NUCLEOTIDE SEQUENCE [LARGE SCALE GENOMIC DNA]</scope>
    <source>
        <strain evidence="5 6">NJAU 4742</strain>
    </source>
</reference>
<evidence type="ECO:0000259" key="4">
    <source>
        <dbReference type="Pfam" id="PF24883"/>
    </source>
</evidence>
<dbReference type="AlphaFoldDB" id="A0A1T3C5Z2"/>
<feature type="repeat" description="ANK" evidence="2">
    <location>
        <begin position="970"/>
        <end position="1002"/>
    </location>
</feature>
<sequence length="1161" mass="128925">MSDKNDINNIGGADGTRNATFDTPLRKLAHTDYIVGWICALNTEYVAAQVFLDERHEGPDYVSPNDNNDYTLGRVGSHNVVIAVLPQGEYGVSSATGVAKDMLHSFPNIRIGLMVGIGGGAPSLKHDIRLGDVVVSAPRGGNGGVFQYDFGKAVQGGGFHTTGFLNQPPTFLRTAVNGLQAEYEINGHQLEEAIDSILGKMPRLRRKYGRPQANSDRLYKSTVIHPSGTEEDCISSCGNDSSMLEQRVDRTEDEDNPGIHYGLIASGNQIMKDAIIRDKLIKEKDVLCFETEAAGLMNQFPCLVVRGICDYSDSHKNNKWQGYAAMTAAAYTKDLLYRIPLYKIEAEKKISDVLSIVQEGVDKLVNVQRNKDHQEILEWLTPIDYAHQQRDFMKIRQPDTGHWFLSSEEYQTWIESDKQTLFCPGVPGAGKTIMTAVVINNLYNRYKSDADIGISYLYCDYRRQNEQKAEDLVANLLKQLTQGRATMPDFIKTLYAEFRKKPERPSLRDLSEAMRSVCLLYSKVFIIVDALDECQTADSCRKSFLSEIFKLQEGTNVNFFATSRNIPDILEAFKQSSSLKISARDEDVQKYLAGNMERLPPFVLRNPELQNEIKTIISKVANGMFLIVRLHVDALVHLPTVGHVKQALQNLPKRLDVTYERAMERIETQGDAVQKLAKKVLCWLIYAKRVLSVAELQHAVAVEPKTKQLNEEFIPDKEILGSICAGLVAFDAESDAVRLAHYTIQEYFEREGKHWFQGAEADIATACITYISFDVFKDWMIDMRQSRRKFALYQYAVNFFGEHARAAPEASHLKQLVLNFLGNNAKVYHAGKMIEGTPPVPKAIHLAAFFGLESIIAHFLENGNDPNARVFLAETLHWAVEGECTGAMKLLIDHGAEINQQDDFHRQTPLFRACYRGKKNAVKWLLENGADAECANGLGTSALEIAVWNDREGIVKLLLENGADVKSPKNGSTLLYEAVYRTNEGIVKLLLEHGADAKYVDSHGRSLLTVAVNGGNEGIIRLLLDNGADVNIVVDGNSLLAGPVFRGNENIVRLLLENGADVNHVDNSGNSLLMVAIRGGKEGTVRLLLENGAGAGLGGNDRLPLRLAALNKNEGLVRLLLENGVSAGFESSLKWAYIDGNEDMVKLLREYGGRLGYNVSS</sequence>
<dbReference type="Gene3D" id="3.40.50.300">
    <property type="entry name" value="P-loop containing nucleotide triphosphate hydrolases"/>
    <property type="match status" value="1"/>
</dbReference>
<dbReference type="Pfam" id="PF22939">
    <property type="entry name" value="WHD_GPIID"/>
    <property type="match status" value="1"/>
</dbReference>
<organism evidence="5 6">
    <name type="scientific">Trichoderma guizhouense</name>
    <dbReference type="NCBI Taxonomy" id="1491466"/>
    <lineage>
        <taxon>Eukaryota</taxon>
        <taxon>Fungi</taxon>
        <taxon>Dikarya</taxon>
        <taxon>Ascomycota</taxon>
        <taxon>Pezizomycotina</taxon>
        <taxon>Sordariomycetes</taxon>
        <taxon>Hypocreomycetidae</taxon>
        <taxon>Hypocreales</taxon>
        <taxon>Hypocreaceae</taxon>
        <taxon>Trichoderma</taxon>
    </lineage>
</organism>
<keyword evidence="2" id="KW-0040">ANK repeat</keyword>
<dbReference type="SUPFAM" id="SSF52540">
    <property type="entry name" value="P-loop containing nucleoside triphosphate hydrolases"/>
    <property type="match status" value="1"/>
</dbReference>
<dbReference type="InterPro" id="IPR036770">
    <property type="entry name" value="Ankyrin_rpt-contain_sf"/>
</dbReference>
<accession>A0A1T3C5Z2</accession>
<gene>
    <name evidence="5" type="ORF">A0O28_0055790</name>
</gene>
<dbReference type="Pfam" id="PF00023">
    <property type="entry name" value="Ank"/>
    <property type="match status" value="2"/>
</dbReference>
<dbReference type="Pfam" id="PF24883">
    <property type="entry name" value="NPHP3_N"/>
    <property type="match status" value="1"/>
</dbReference>
<dbReference type="GO" id="GO:0003824">
    <property type="term" value="F:catalytic activity"/>
    <property type="evidence" value="ECO:0007669"/>
    <property type="project" value="InterPro"/>
</dbReference>
<dbReference type="InterPro" id="IPR054471">
    <property type="entry name" value="GPIID_WHD"/>
</dbReference>
<dbReference type="SMART" id="SM00248">
    <property type="entry name" value="ANK"/>
    <property type="match status" value="10"/>
</dbReference>
<dbReference type="PROSITE" id="PS50297">
    <property type="entry name" value="ANK_REP_REGION"/>
    <property type="match status" value="6"/>
</dbReference>
<feature type="repeat" description="ANK" evidence="2">
    <location>
        <begin position="876"/>
        <end position="903"/>
    </location>
</feature>
<dbReference type="GO" id="GO:0009116">
    <property type="term" value="P:nucleoside metabolic process"/>
    <property type="evidence" value="ECO:0007669"/>
    <property type="project" value="InterPro"/>
</dbReference>
<evidence type="ECO:0000256" key="1">
    <source>
        <dbReference type="ARBA" id="ARBA00022737"/>
    </source>
</evidence>
<feature type="repeat" description="ANK" evidence="2">
    <location>
        <begin position="1003"/>
        <end position="1035"/>
    </location>
</feature>
<feature type="domain" description="GPI inositol-deacylase winged helix" evidence="3">
    <location>
        <begin position="669"/>
        <end position="753"/>
    </location>
</feature>
<feature type="repeat" description="ANK" evidence="2">
    <location>
        <begin position="905"/>
        <end position="937"/>
    </location>
</feature>
<evidence type="ECO:0000313" key="5">
    <source>
        <dbReference type="EMBL" id="OPB36500.1"/>
    </source>
</evidence>
<keyword evidence="1" id="KW-0677">Repeat</keyword>
<dbReference type="OrthoDB" id="1577640at2759"/>
<dbReference type="InterPro" id="IPR035994">
    <property type="entry name" value="Nucleoside_phosphorylase_sf"/>
</dbReference>
<dbReference type="EMBL" id="LVVK01000023">
    <property type="protein sequence ID" value="OPB36500.1"/>
    <property type="molecule type" value="Genomic_DNA"/>
</dbReference>
<feature type="repeat" description="ANK" evidence="2">
    <location>
        <begin position="1100"/>
        <end position="1132"/>
    </location>
</feature>
<dbReference type="PANTHER" id="PTHR46082">
    <property type="entry name" value="ATP/GTP-BINDING PROTEIN-RELATED"/>
    <property type="match status" value="1"/>
</dbReference>
<keyword evidence="6" id="KW-1185">Reference proteome</keyword>
<dbReference type="InterPro" id="IPR002110">
    <property type="entry name" value="Ankyrin_rpt"/>
</dbReference>
<dbReference type="Pfam" id="PF12796">
    <property type="entry name" value="Ank_2"/>
    <property type="match status" value="2"/>
</dbReference>
<evidence type="ECO:0000313" key="6">
    <source>
        <dbReference type="Proteomes" id="UP000191004"/>
    </source>
</evidence>
<comment type="caution">
    <text evidence="5">The sequence shown here is derived from an EMBL/GenBank/DDBJ whole genome shotgun (WGS) entry which is preliminary data.</text>
</comment>
<feature type="repeat" description="ANK" evidence="2">
    <location>
        <begin position="1068"/>
        <end position="1100"/>
    </location>
</feature>
<dbReference type="InterPro" id="IPR027417">
    <property type="entry name" value="P-loop_NTPase"/>
</dbReference>
<feature type="repeat" description="ANK" evidence="2">
    <location>
        <begin position="1035"/>
        <end position="1067"/>
    </location>
</feature>
<evidence type="ECO:0000259" key="3">
    <source>
        <dbReference type="Pfam" id="PF22939"/>
    </source>
</evidence>
<dbReference type="InterPro" id="IPR056884">
    <property type="entry name" value="NPHP3-like_N"/>
</dbReference>
<dbReference type="PROSITE" id="PS50088">
    <property type="entry name" value="ANK_REPEAT"/>
    <property type="match status" value="8"/>
</dbReference>